<proteinExistence type="predicted"/>
<name>A0A378L4N4_9GAMM</name>
<keyword evidence="3" id="KW-1185">Reference proteome</keyword>
<sequence>MKKSLEVVINTAINKTHITLVLGSTNHRDNIEKTGEFVLEASKRYYSQLSTSNKYQYNTYTYHSEPQQGKKWRTEVVEFPSTTFKFFPHPLNNTNEIKGVIEITPHEAFVAIAHLARFGNCGLHAHLVADYL</sequence>
<dbReference type="AlphaFoldDB" id="A0A378L4N4"/>
<protein>
    <submittedName>
        <fullName evidence="2">Uncharacterized protein</fullName>
    </submittedName>
</protein>
<accession>A0A378L4N4</accession>
<gene>
    <name evidence="1" type="ORF">Lqua_0506</name>
    <name evidence="2" type="ORF">NCTC12376_02920</name>
</gene>
<dbReference type="EMBL" id="LNYR01000006">
    <property type="protein sequence ID" value="KTD52673.1"/>
    <property type="molecule type" value="Genomic_DNA"/>
</dbReference>
<dbReference type="STRING" id="45072.Lqua_0506"/>
<evidence type="ECO:0000313" key="3">
    <source>
        <dbReference type="Proteomes" id="UP000054639"/>
    </source>
</evidence>
<reference evidence="2 4" key="2">
    <citation type="submission" date="2018-06" db="EMBL/GenBank/DDBJ databases">
        <authorList>
            <consortium name="Pathogen Informatics"/>
            <person name="Doyle S."/>
        </authorList>
    </citation>
    <scope>NUCLEOTIDE SEQUENCE [LARGE SCALE GENOMIC DNA]</scope>
    <source>
        <strain evidence="2 4">NCTC12376</strain>
    </source>
</reference>
<dbReference type="EMBL" id="UGOW01000001">
    <property type="protein sequence ID" value="STY19090.1"/>
    <property type="molecule type" value="Genomic_DNA"/>
</dbReference>
<organism evidence="2 4">
    <name type="scientific">Legionella quateirensis</name>
    <dbReference type="NCBI Taxonomy" id="45072"/>
    <lineage>
        <taxon>Bacteria</taxon>
        <taxon>Pseudomonadati</taxon>
        <taxon>Pseudomonadota</taxon>
        <taxon>Gammaproteobacteria</taxon>
        <taxon>Legionellales</taxon>
        <taxon>Legionellaceae</taxon>
        <taxon>Legionella</taxon>
    </lineage>
</organism>
<dbReference type="Proteomes" id="UP000054639">
    <property type="component" value="Unassembled WGS sequence"/>
</dbReference>
<evidence type="ECO:0000313" key="2">
    <source>
        <dbReference type="EMBL" id="STY19090.1"/>
    </source>
</evidence>
<evidence type="ECO:0000313" key="1">
    <source>
        <dbReference type="EMBL" id="KTD52673.1"/>
    </source>
</evidence>
<reference evidence="1 3" key="1">
    <citation type="submission" date="2015-11" db="EMBL/GenBank/DDBJ databases">
        <title>Genomic analysis of 38 Legionella species identifies large and diverse effector repertoires.</title>
        <authorList>
            <person name="Burstein D."/>
            <person name="Amaro F."/>
            <person name="Zusman T."/>
            <person name="Lifshitz Z."/>
            <person name="Cohen O."/>
            <person name="Gilbert J.A."/>
            <person name="Pupko T."/>
            <person name="Shuman H.A."/>
            <person name="Segal G."/>
        </authorList>
    </citation>
    <scope>NUCLEOTIDE SEQUENCE [LARGE SCALE GENOMIC DNA]</scope>
    <source>
        <strain evidence="1 3">ATCC 49507</strain>
    </source>
</reference>
<evidence type="ECO:0000313" key="4">
    <source>
        <dbReference type="Proteomes" id="UP000254230"/>
    </source>
</evidence>
<dbReference type="Proteomes" id="UP000254230">
    <property type="component" value="Unassembled WGS sequence"/>
</dbReference>
<dbReference type="RefSeq" id="WP_058472722.1">
    <property type="nucleotide sequence ID" value="NZ_CAAAIL010000011.1"/>
</dbReference>